<accession>A0A1G6PA52</accession>
<proteinExistence type="predicted"/>
<reference evidence="2" key="1">
    <citation type="submission" date="2016-10" db="EMBL/GenBank/DDBJ databases">
        <authorList>
            <person name="Varghese N."/>
            <person name="Submissions S."/>
        </authorList>
    </citation>
    <scope>NUCLEOTIDE SEQUENCE [LARGE SCALE GENOMIC DNA]</scope>
    <source>
        <strain evidence="2">DSM 11005</strain>
    </source>
</reference>
<dbReference type="RefSeq" id="WP_143006024.1">
    <property type="nucleotide sequence ID" value="NZ_FMYW01000027.1"/>
</dbReference>
<keyword evidence="2" id="KW-1185">Reference proteome</keyword>
<dbReference type="EMBL" id="FMYW01000027">
    <property type="protein sequence ID" value="SDC76871.1"/>
    <property type="molecule type" value="Genomic_DNA"/>
</dbReference>
<protein>
    <submittedName>
        <fullName evidence="1">Uncharacterized protein</fullName>
    </submittedName>
</protein>
<evidence type="ECO:0000313" key="1">
    <source>
        <dbReference type="EMBL" id="SDC76871.1"/>
    </source>
</evidence>
<name>A0A1G6PA52_9FIRM</name>
<dbReference type="AlphaFoldDB" id="A0A1G6PA52"/>
<gene>
    <name evidence="1" type="ORF">SAMN04487864_1272</name>
</gene>
<evidence type="ECO:0000313" key="2">
    <source>
        <dbReference type="Proteomes" id="UP000198943"/>
    </source>
</evidence>
<feature type="non-terminal residue" evidence="1">
    <location>
        <position position="80"/>
    </location>
</feature>
<organism evidence="1 2">
    <name type="scientific">Succiniclasticum ruminis</name>
    <dbReference type="NCBI Taxonomy" id="40841"/>
    <lineage>
        <taxon>Bacteria</taxon>
        <taxon>Bacillati</taxon>
        <taxon>Bacillota</taxon>
        <taxon>Negativicutes</taxon>
        <taxon>Acidaminococcales</taxon>
        <taxon>Acidaminococcaceae</taxon>
        <taxon>Succiniclasticum</taxon>
    </lineage>
</organism>
<sequence length="80" mass="9408">MKFKFPETLKTEPSETKNAAALAADFLPEGLSSFDDWQCDEREKELQIQAERKAANEKKTMQLDAREKRERAERYVLLRM</sequence>
<dbReference type="Proteomes" id="UP000198943">
    <property type="component" value="Unassembled WGS sequence"/>
</dbReference>